<reference evidence="1" key="1">
    <citation type="submission" date="2015-07" db="EMBL/GenBank/DDBJ databases">
        <title>Adaptation to a free-living lifestyle via gene acquisitions in the diplomonad Trepomonas sp. PC1.</title>
        <authorList>
            <person name="Xu F."/>
            <person name="Jerlstrom-Hultqvist J."/>
            <person name="Kolisko M."/>
            <person name="Simpson A.G.B."/>
            <person name="Roger A.J."/>
            <person name="Svard S.G."/>
            <person name="Andersson J.O."/>
        </authorList>
    </citation>
    <scope>NUCLEOTIDE SEQUENCE</scope>
    <source>
        <strain evidence="1">PC1</strain>
    </source>
</reference>
<dbReference type="Pfam" id="PF13306">
    <property type="entry name" value="LRR_5"/>
    <property type="match status" value="2"/>
</dbReference>
<name>A0A146KF12_9EUKA</name>
<sequence length="270" mass="30282">NVQGSSFKRCTSLKRLIGKPENISTSAFTSCLALNIIDLTSVQKFGSNCFEFCKSLSQIVNNEAVEFKGCISKCSNLQLLDLENAVQVNFQGCPSIKYVNLPCCAMKLQNLTVTRQSHLSLHVDNTIVEQLPKLDLQYLTKQDLAIYQEGEIRNRIYSMLPQWQNMEPVTHIKGIVLKNVLEIPRATFKNCEQLLFAYIPKCERIQNSAFQSCFVLKKVHCKALKLVEERSFSTCVSLASINTESITTLSTSSFSFCHCLSSVTLSGVKQ</sequence>
<dbReference type="AlphaFoldDB" id="A0A146KF12"/>
<protein>
    <submittedName>
        <fullName evidence="1">Leucine rich repeats-containing protein</fullName>
    </submittedName>
</protein>
<feature type="non-terminal residue" evidence="1">
    <location>
        <position position="270"/>
    </location>
</feature>
<dbReference type="Gene3D" id="3.80.10.10">
    <property type="entry name" value="Ribonuclease Inhibitor"/>
    <property type="match status" value="2"/>
</dbReference>
<evidence type="ECO:0000313" key="1">
    <source>
        <dbReference type="EMBL" id="JAP95380.1"/>
    </source>
</evidence>
<feature type="non-terminal residue" evidence="1">
    <location>
        <position position="1"/>
    </location>
</feature>
<gene>
    <name evidence="1" type="ORF">TPC1_11651</name>
</gene>
<proteinExistence type="predicted"/>
<dbReference type="InterPro" id="IPR053139">
    <property type="entry name" value="Surface_bspA-like"/>
</dbReference>
<dbReference type="PANTHER" id="PTHR45661:SF3">
    <property type="entry name" value="IG-LIKE DOMAIN-CONTAINING PROTEIN"/>
    <property type="match status" value="1"/>
</dbReference>
<dbReference type="InterPro" id="IPR032675">
    <property type="entry name" value="LRR_dom_sf"/>
</dbReference>
<organism evidence="1">
    <name type="scientific">Trepomonas sp. PC1</name>
    <dbReference type="NCBI Taxonomy" id="1076344"/>
    <lineage>
        <taxon>Eukaryota</taxon>
        <taxon>Metamonada</taxon>
        <taxon>Diplomonadida</taxon>
        <taxon>Hexamitidae</taxon>
        <taxon>Hexamitinae</taxon>
        <taxon>Trepomonas</taxon>
    </lineage>
</organism>
<accession>A0A146KF12</accession>
<dbReference type="EMBL" id="GDID01001226">
    <property type="protein sequence ID" value="JAP95380.1"/>
    <property type="molecule type" value="Transcribed_RNA"/>
</dbReference>
<dbReference type="InterPro" id="IPR026906">
    <property type="entry name" value="LRR_5"/>
</dbReference>
<dbReference type="PANTHER" id="PTHR45661">
    <property type="entry name" value="SURFACE ANTIGEN"/>
    <property type="match status" value="1"/>
</dbReference>
<dbReference type="SUPFAM" id="SSF52047">
    <property type="entry name" value="RNI-like"/>
    <property type="match status" value="1"/>
</dbReference>